<dbReference type="SUPFAM" id="SSF56112">
    <property type="entry name" value="Protein kinase-like (PK-like)"/>
    <property type="match status" value="1"/>
</dbReference>
<reference evidence="10" key="1">
    <citation type="journal article" date="2020" name="Microb. Genom.">
        <title>Genetic diversity of clinical and environmental Mucorales isolates obtained from an investigation of mucormycosis cases among solid organ transplant recipients.</title>
        <authorList>
            <person name="Nguyen M.H."/>
            <person name="Kaul D."/>
            <person name="Muto C."/>
            <person name="Cheng S.J."/>
            <person name="Richter R.A."/>
            <person name="Bruno V.M."/>
            <person name="Liu G."/>
            <person name="Beyhan S."/>
            <person name="Sundermann A.J."/>
            <person name="Mounaud S."/>
            <person name="Pasculle A.W."/>
            <person name="Nierman W.C."/>
            <person name="Driscoll E."/>
            <person name="Cumbie R."/>
            <person name="Clancy C.J."/>
            <person name="Dupont C.L."/>
        </authorList>
    </citation>
    <scope>NUCLEOTIDE SEQUENCE</scope>
    <source>
        <strain evidence="10">GL16</strain>
    </source>
</reference>
<dbReference type="SMART" id="SM00145">
    <property type="entry name" value="PI3Ka"/>
    <property type="match status" value="1"/>
</dbReference>
<evidence type="ECO:0000256" key="4">
    <source>
        <dbReference type="ARBA" id="ARBA00022679"/>
    </source>
</evidence>
<comment type="similarity">
    <text evidence="2">Belongs to the PI3/PI4-kinase family. Type III PI4K subfamily.</text>
</comment>
<evidence type="ECO:0000313" key="11">
    <source>
        <dbReference type="Proteomes" id="UP000717996"/>
    </source>
</evidence>
<dbReference type="OrthoDB" id="10264149at2759"/>
<dbReference type="PANTHER" id="PTHR10048">
    <property type="entry name" value="PHOSPHATIDYLINOSITOL KINASE"/>
    <property type="match status" value="1"/>
</dbReference>
<dbReference type="SMART" id="SM00146">
    <property type="entry name" value="PI3Kc"/>
    <property type="match status" value="1"/>
</dbReference>
<dbReference type="Pfam" id="PF19274">
    <property type="entry name" value="PI4K_N"/>
    <property type="match status" value="3"/>
</dbReference>
<dbReference type="InterPro" id="IPR018936">
    <property type="entry name" value="PI3/4_kinase_CS"/>
</dbReference>
<gene>
    <name evidence="10" type="ORF">G6F51_001530</name>
</gene>
<dbReference type="InterPro" id="IPR036940">
    <property type="entry name" value="PI3/4_kinase_cat_sf"/>
</dbReference>
<dbReference type="PANTHER" id="PTHR10048:SF15">
    <property type="entry name" value="PHOSPHATIDYLINOSITOL 4-KINASE ALPHA"/>
    <property type="match status" value="1"/>
</dbReference>
<evidence type="ECO:0000256" key="1">
    <source>
        <dbReference type="ARBA" id="ARBA00001686"/>
    </source>
</evidence>
<dbReference type="GO" id="GO:0005524">
    <property type="term" value="F:ATP binding"/>
    <property type="evidence" value="ECO:0007669"/>
    <property type="project" value="UniProtKB-KW"/>
</dbReference>
<proteinExistence type="inferred from homology"/>
<dbReference type="InterPro" id="IPR045495">
    <property type="entry name" value="PI4K_N"/>
</dbReference>
<evidence type="ECO:0000256" key="3">
    <source>
        <dbReference type="ARBA" id="ARBA00012169"/>
    </source>
</evidence>
<dbReference type="GO" id="GO:0004430">
    <property type="term" value="F:1-phosphatidylinositol 4-kinase activity"/>
    <property type="evidence" value="ECO:0007669"/>
    <property type="project" value="UniProtKB-EC"/>
</dbReference>
<dbReference type="InterPro" id="IPR001263">
    <property type="entry name" value="PI3K_accessory_dom"/>
</dbReference>
<dbReference type="PROSITE" id="PS51545">
    <property type="entry name" value="PIK_HELICAL"/>
    <property type="match status" value="1"/>
</dbReference>
<evidence type="ECO:0000256" key="6">
    <source>
        <dbReference type="ARBA" id="ARBA00022777"/>
    </source>
</evidence>
<evidence type="ECO:0000259" key="8">
    <source>
        <dbReference type="PROSITE" id="PS50290"/>
    </source>
</evidence>
<evidence type="ECO:0000256" key="5">
    <source>
        <dbReference type="ARBA" id="ARBA00022741"/>
    </source>
</evidence>
<keyword evidence="4" id="KW-0808">Transferase</keyword>
<dbReference type="FunFam" id="3.30.1010.10:FF:000014">
    <property type="entry name" value="Phosphatidylinositol 4-kinase STT4"/>
    <property type="match status" value="1"/>
</dbReference>
<keyword evidence="5" id="KW-0547">Nucleotide-binding</keyword>
<dbReference type="FunFam" id="1.25.40.70:FF:000011">
    <property type="entry name" value="Phosphatidylinositol 4-kinase alpha"/>
    <property type="match status" value="1"/>
</dbReference>
<dbReference type="EC" id="2.7.1.67" evidence="3"/>
<dbReference type="Gene3D" id="3.30.1010.10">
    <property type="entry name" value="Phosphatidylinositol 3-kinase Catalytic Subunit, Chain A, domain 4"/>
    <property type="match status" value="1"/>
</dbReference>
<dbReference type="InterPro" id="IPR042236">
    <property type="entry name" value="PI3K_accessory_sf"/>
</dbReference>
<name>A0A9P6YLW9_RHIOR</name>
<organism evidence="10 11">
    <name type="scientific">Rhizopus oryzae</name>
    <name type="common">Mucormycosis agent</name>
    <name type="synonym">Rhizopus arrhizus var. delemar</name>
    <dbReference type="NCBI Taxonomy" id="64495"/>
    <lineage>
        <taxon>Eukaryota</taxon>
        <taxon>Fungi</taxon>
        <taxon>Fungi incertae sedis</taxon>
        <taxon>Mucoromycota</taxon>
        <taxon>Mucoromycotina</taxon>
        <taxon>Mucoromycetes</taxon>
        <taxon>Mucorales</taxon>
        <taxon>Mucorineae</taxon>
        <taxon>Rhizopodaceae</taxon>
        <taxon>Rhizopus</taxon>
    </lineage>
</organism>
<keyword evidence="6" id="KW-0418">Kinase</keyword>
<dbReference type="InterPro" id="IPR000403">
    <property type="entry name" value="PI3/4_kinase_cat_dom"/>
</dbReference>
<dbReference type="GO" id="GO:0005737">
    <property type="term" value="C:cytoplasm"/>
    <property type="evidence" value="ECO:0007669"/>
    <property type="project" value="TreeGrafter"/>
</dbReference>
<dbReference type="GO" id="GO:0048015">
    <property type="term" value="P:phosphatidylinositol-mediated signaling"/>
    <property type="evidence" value="ECO:0007669"/>
    <property type="project" value="TreeGrafter"/>
</dbReference>
<evidence type="ECO:0000256" key="7">
    <source>
        <dbReference type="ARBA" id="ARBA00022840"/>
    </source>
</evidence>
<comment type="catalytic activity">
    <reaction evidence="1">
        <text>a 1,2-diacyl-sn-glycero-3-phospho-(1D-myo-inositol) + ATP = a 1,2-diacyl-sn-glycero-3-phospho-(1D-myo-inositol 4-phosphate) + ADP + H(+)</text>
        <dbReference type="Rhea" id="RHEA:19877"/>
        <dbReference type="ChEBI" id="CHEBI:15378"/>
        <dbReference type="ChEBI" id="CHEBI:30616"/>
        <dbReference type="ChEBI" id="CHEBI:57880"/>
        <dbReference type="ChEBI" id="CHEBI:58178"/>
        <dbReference type="ChEBI" id="CHEBI:456216"/>
        <dbReference type="EC" id="2.7.1.67"/>
    </reaction>
</comment>
<dbReference type="Gene3D" id="1.25.40.70">
    <property type="entry name" value="Phosphatidylinositol 3-kinase, accessory domain (PIK)"/>
    <property type="match status" value="1"/>
</dbReference>
<dbReference type="InterPro" id="IPR015433">
    <property type="entry name" value="PI3/4_kinase"/>
</dbReference>
<dbReference type="InterPro" id="IPR011009">
    <property type="entry name" value="Kinase-like_dom_sf"/>
</dbReference>
<evidence type="ECO:0000259" key="9">
    <source>
        <dbReference type="PROSITE" id="PS51545"/>
    </source>
</evidence>
<feature type="domain" description="PIK helical" evidence="9">
    <location>
        <begin position="1406"/>
        <end position="1584"/>
    </location>
</feature>
<evidence type="ECO:0000313" key="10">
    <source>
        <dbReference type="EMBL" id="KAG1551934.1"/>
    </source>
</evidence>
<dbReference type="PROSITE" id="PS50290">
    <property type="entry name" value="PI3_4_KINASE_3"/>
    <property type="match status" value="1"/>
</dbReference>
<keyword evidence="7" id="KW-0067">ATP-binding</keyword>
<dbReference type="Proteomes" id="UP000717996">
    <property type="component" value="Unassembled WGS sequence"/>
</dbReference>
<dbReference type="InterPro" id="IPR016024">
    <property type="entry name" value="ARM-type_fold"/>
</dbReference>
<dbReference type="Gene3D" id="1.10.1070.11">
    <property type="entry name" value="Phosphatidylinositol 3-/4-kinase, catalytic domain"/>
    <property type="match status" value="1"/>
</dbReference>
<dbReference type="Pfam" id="PF00454">
    <property type="entry name" value="PI3_PI4_kinase"/>
    <property type="match status" value="1"/>
</dbReference>
<accession>A0A9P6YLW9</accession>
<dbReference type="GO" id="GO:0046854">
    <property type="term" value="P:phosphatidylinositol phosphate biosynthetic process"/>
    <property type="evidence" value="ECO:0007669"/>
    <property type="project" value="InterPro"/>
</dbReference>
<dbReference type="GO" id="GO:0005886">
    <property type="term" value="C:plasma membrane"/>
    <property type="evidence" value="ECO:0007669"/>
    <property type="project" value="TreeGrafter"/>
</dbReference>
<dbReference type="CDD" id="cd05167">
    <property type="entry name" value="PI4Kc_III_alpha"/>
    <property type="match status" value="1"/>
</dbReference>
<dbReference type="PROSITE" id="PS00916">
    <property type="entry name" value="PI3_4_KINASE_2"/>
    <property type="match status" value="1"/>
</dbReference>
<sequence length="1972" mass="226223">MNRFGYDLHSRILSSLASTLANPKANSTLDEVERLISKCPEIPIIPMEDTTIITPSTTNTKERMTYRCQNALDAFVQYVASACKQTQSELLPRLLCYFKYLPTFEWDNILLSKGPTPPDRITYILVSGLLNIADKQHEFSDIIYETLWNYGRCLIQLMESCNKEYTICFILPSLAGLARALQMSPFLYKPSHIKALCDNIQPLIVDKTLDLIKEAIDICLRECDSNDFSRQVLANYWEDEMPLSSNRIIHDLLIILRNVGARAIAAAKPTEDSQQIKLSDTQLDKLHLTNNIESAWSDLMKKTAHNIQSLSQGLNEQDVKLAKMLRGIYVMSLGYFEDIKKYAERRENEGKRWSLDSYMNEIMGTSLQVAALSSVYLHEIDDILTNYINECLFQSPSPSNTWIYIASLDAAALLAINFPNLSNSIINMLCRFLATPSLVFEKKATDSDDEMTVQQFAITRLAQCVQNVPEDRMFKVAMSTMYALLNEIPRYSDAELAVHVLHEDKDTPEHLSDSQKEQVCMNALSAIVGVAVYLQDEEISRQACSMLASRRKSLSFAASATLTRRLVDLAVVSPSSVFRDIINLFSALSHDYLLMDNKQLMCGVINAQNILAQKLKIRPELYDTYLQNLLTLFVDNANTVQRMITKKQKESEMPWLSKLGRLLPVICTLLEHNDFNPHLTPSEEMTTLYRNMWFHCVIFGFVTEPIWIREWYESMLWIAKKTPVLVIESATDYLESDLEYNSMLRGGYMSDRDTNLMRQKLTAYLPSITYDVKNFSFAQVVFALTVYHVEVMRSKMGDCCFILRYFMNDGLGNSTLANCLENIADRVVSTYIRDTSQKAGSQALDTELRSQMSHILQLCCHRLGKVHSLAIKLSDRIVSNFPQVFADKSLVTLLLELVQLLWISCEAEYRDEYCPTFQFTSQRVNVTIEIGDSFAYRKEVCSHMYENGKKWLLVSIDRAPMEISGLLYDYLVDYVRYEAGVPLDITHLGRTLALEVGKAAGRNEMAVKFVPKIRGVSLDDSSAFMDNFATRRYYTGEIRGLTGLNEEELDSSGLVDQIPVIMEKLETLFKDIKTQHKKVSTDRLRCIMLQAASFIVSLPEVHPDLIQYLVSIPVQIFTPDSIEIGVDVWSWVLVERFDMEERLMTEIANMWSWALRHRKGLFSPALNAKHPFIVAMTYAPSDKFIIDKNIRAVAHLLTPHNTWIKFLTSRFYTFRHRSKSLVRVLVSLLSETFRNSHLMSTHPSARLPRFQLLFLGLKVLQSTQMEAFSEYHFRSLVYQSAFNWFALSPKWHYGSRKGYALVEHKALTEFYNLLMNDTPYLMEHMTLATPPQNNQKAPGYSIFLKDKSKEDVIHEQKLSKRLLLLLMDSELSRLSVWCNPLNAVGSGYLANYLGNTEKSITTDEGWKEIIRFAWKILPKVAVQMSARFAQPALQRELHLLIANNTMDVVDVPEALEILLGERVHPNSKLDLRYLRYWAPVPAITAASYFMPSFRNHPFLLQYAMRTLEYFPVDTVFFYVPQIVQALRHDEYDYVGRYIMEAGQVSQLFAHQIIWNMSANFYVDADKECVKPDPLKPALEKIIDNLTSSFTGVDREFYEREFKFFKEITAISGYLKEYIKYGQNEKKPMQKKRLDEELGKIKVDVGVYLPSNPDGHVVDINRTSGRPLQSHAKAPFMATFKIEKEKSEKDELDKNIFKNDNEYNDEEDKTTVTLWQSAIFKVGDDCRQDVLALQLIAVFKNIFTSVGLDLYVFPYRVVATAPGRGVIDVIPRSISRDQLGREKVNSMYDYFVAKYGGPNTIAFQRARTNFVQSAAAYSLISYLLQIKDRHNGNIMLDDDGHLIHIDFGFIFDIAPGGITFESSPFKLTTEMVQLMGGSSEQQAFKHFSELVIKGYLACRPYAEQIMHLVMLMLQSGLPCFKGDTIKRMRYRFQTDKSDRAAADFMIQRIKDSFENQRTVLYDYFQKVTNGIPY</sequence>
<dbReference type="EMBL" id="JAANIT010000116">
    <property type="protein sequence ID" value="KAG1551934.1"/>
    <property type="molecule type" value="Genomic_DNA"/>
</dbReference>
<dbReference type="SUPFAM" id="SSF48371">
    <property type="entry name" value="ARM repeat"/>
    <property type="match status" value="2"/>
</dbReference>
<protein>
    <recommendedName>
        <fullName evidence="3">1-phosphatidylinositol 4-kinase</fullName>
        <ecNumber evidence="3">2.7.1.67</ecNumber>
    </recommendedName>
</protein>
<feature type="domain" description="PI3K/PI4K catalytic" evidence="8">
    <location>
        <begin position="1680"/>
        <end position="1956"/>
    </location>
</feature>
<comment type="caution">
    <text evidence="10">The sequence shown here is derived from an EMBL/GenBank/DDBJ whole genome shotgun (WGS) entry which is preliminary data.</text>
</comment>
<evidence type="ECO:0000256" key="2">
    <source>
        <dbReference type="ARBA" id="ARBA00006209"/>
    </source>
</evidence>
<dbReference type="PROSITE" id="PS00915">
    <property type="entry name" value="PI3_4_KINASE_1"/>
    <property type="match status" value="1"/>
</dbReference>
<dbReference type="FunFam" id="1.10.1070.11:FF:000012">
    <property type="entry name" value="Phosphatidylinositol 4-kinase alpha 1"/>
    <property type="match status" value="1"/>
</dbReference>
<dbReference type="Pfam" id="PF00613">
    <property type="entry name" value="PI3Ka"/>
    <property type="match status" value="1"/>
</dbReference>